<dbReference type="PANTHER" id="PTHR11601">
    <property type="entry name" value="CYSTEINE DESULFURYLASE FAMILY MEMBER"/>
    <property type="match status" value="1"/>
</dbReference>
<reference evidence="2 3" key="1">
    <citation type="journal article" date="2013" name="PLoS ONE">
        <title>Assembly-driven community genomics of a hypersaline microbial ecosystem.</title>
        <authorList>
            <person name="Podell S."/>
            <person name="Ugalde J.A."/>
            <person name="Narasingarao P."/>
            <person name="Banfield J.F."/>
            <person name="Heidelberg K.B."/>
            <person name="Allen E.E."/>
        </authorList>
    </citation>
    <scope>NUCLEOTIDE SEQUENCE [LARGE SCALE GENOMIC DNA]</scope>
    <source>
        <strain evidence="3">J07HQW2</strain>
    </source>
</reference>
<organism evidence="2 3">
    <name type="scientific">Haloquadratum walsbyi J07HQW2</name>
    <dbReference type="NCBI Taxonomy" id="1238425"/>
    <lineage>
        <taxon>Archaea</taxon>
        <taxon>Methanobacteriati</taxon>
        <taxon>Methanobacteriota</taxon>
        <taxon>Stenosarchaea group</taxon>
        <taxon>Halobacteria</taxon>
        <taxon>Halobacteriales</taxon>
        <taxon>Haloferacaceae</taxon>
        <taxon>Haloquadratum</taxon>
    </lineage>
</organism>
<dbReference type="STRING" id="1238425.J07HQW2_00747"/>
<evidence type="ECO:0000256" key="1">
    <source>
        <dbReference type="ARBA" id="ARBA00001933"/>
    </source>
</evidence>
<dbReference type="Gene3D" id="3.90.1150.10">
    <property type="entry name" value="Aspartate Aminotransferase, domain 1"/>
    <property type="match status" value="1"/>
</dbReference>
<name>U1NCA7_9EURY</name>
<gene>
    <name evidence="2" type="ORF">J07HQW2_00747</name>
</gene>
<dbReference type="AlphaFoldDB" id="U1NCA7"/>
<comment type="cofactor">
    <cofactor evidence="1">
        <name>pyridoxal 5'-phosphate</name>
        <dbReference type="ChEBI" id="CHEBI:597326"/>
    </cofactor>
</comment>
<dbReference type="InterPro" id="IPR015422">
    <property type="entry name" value="PyrdxlP-dep_Trfase_small"/>
</dbReference>
<protein>
    <submittedName>
        <fullName evidence="2">Cysteine sulfinate desulfinase/cysteine desulfurase related enzyme</fullName>
    </submittedName>
</protein>
<proteinExistence type="predicted"/>
<accession>U1NCA7</accession>
<evidence type="ECO:0000313" key="3">
    <source>
        <dbReference type="Proteomes" id="UP000030710"/>
    </source>
</evidence>
<dbReference type="HOGENOM" id="CLU_1850597_0_0_2"/>
<dbReference type="PANTHER" id="PTHR11601:SF34">
    <property type="entry name" value="CYSTEINE DESULFURASE"/>
    <property type="match status" value="1"/>
</dbReference>
<evidence type="ECO:0000313" key="2">
    <source>
        <dbReference type="EMBL" id="ERG94313.1"/>
    </source>
</evidence>
<dbReference type="Proteomes" id="UP000030710">
    <property type="component" value="Unassembled WGS sequence"/>
</dbReference>
<dbReference type="SUPFAM" id="SSF53383">
    <property type="entry name" value="PLP-dependent transferases"/>
    <property type="match status" value="1"/>
</dbReference>
<dbReference type="eggNOG" id="arCOG00066">
    <property type="taxonomic scope" value="Archaea"/>
</dbReference>
<sequence>MDLSLARASSFRPASALGVGQRERYQLWERLFAKIDYIELNGHPDDRLPNNFNVSFPNVNVKELVRMSLTNHGVMAALGSACASGEDTSHVLEAITDDEDRIEAAVRFGLGKDLTEADIEHAADVIVEEVNLTESIFG</sequence>
<dbReference type="InterPro" id="IPR015424">
    <property type="entry name" value="PyrdxlP-dep_Trfase"/>
</dbReference>
<dbReference type="EMBL" id="KE356561">
    <property type="protein sequence ID" value="ERG94313.1"/>
    <property type="molecule type" value="Genomic_DNA"/>
</dbReference>